<dbReference type="EMBL" id="JAQSDF010000010">
    <property type="protein sequence ID" value="MDI1230545.1"/>
    <property type="molecule type" value="Genomic_DNA"/>
</dbReference>
<evidence type="ECO:0000256" key="2">
    <source>
        <dbReference type="SAM" id="SignalP"/>
    </source>
</evidence>
<keyword evidence="2" id="KW-0732">Signal</keyword>
<dbReference type="PROSITE" id="PS51257">
    <property type="entry name" value="PROKAR_LIPOPROTEIN"/>
    <property type="match status" value="1"/>
</dbReference>
<evidence type="ECO:0000313" key="3">
    <source>
        <dbReference type="EMBL" id="MDI1230545.1"/>
    </source>
</evidence>
<feature type="compositionally biased region" description="Basic and acidic residues" evidence="1">
    <location>
        <begin position="117"/>
        <end position="136"/>
    </location>
</feature>
<protein>
    <submittedName>
        <fullName evidence="3">Uncharacterized protein</fullName>
    </submittedName>
</protein>
<organism evidence="3 4">
    <name type="scientific">Candidatus Methylobacter titanis</name>
    <dbReference type="NCBI Taxonomy" id="3053457"/>
    <lineage>
        <taxon>Bacteria</taxon>
        <taxon>Pseudomonadati</taxon>
        <taxon>Pseudomonadota</taxon>
        <taxon>Gammaproteobacteria</taxon>
        <taxon>Methylococcales</taxon>
        <taxon>Methylococcaceae</taxon>
        <taxon>Methylobacter</taxon>
    </lineage>
</organism>
<reference evidence="3" key="1">
    <citation type="submission" date="2023-01" db="EMBL/GenBank/DDBJ databases">
        <title>Biogeochemical cycle of methane in antarctic sediments.</title>
        <authorList>
            <person name="Roldan D.M."/>
            <person name="Menes R.J."/>
        </authorList>
    </citation>
    <scope>NUCLEOTIDE SEQUENCE [LARGE SCALE GENOMIC DNA]</scope>
    <source>
        <strain evidence="3">K-2018 MAG008</strain>
    </source>
</reference>
<accession>A0AA43TP92</accession>
<dbReference type="AlphaFoldDB" id="A0AA43TP92"/>
<comment type="caution">
    <text evidence="3">The sequence shown here is derived from an EMBL/GenBank/DDBJ whole genome shotgun (WGS) entry which is preliminary data.</text>
</comment>
<sequence length="142" mass="16415">MKKLPTLLLILCCTSLIACSKGQQINGHTINTAYRSVKALKNRLSPDARIEFEVSFWTLRDSIKDNKEFLNTVDGKKPEEIIELGKELYQQRKNSGFAGYEKYANWEEMIAKFSKERIDQDSHKDKNKADPKDKANEVLYKL</sequence>
<feature type="region of interest" description="Disordered" evidence="1">
    <location>
        <begin position="117"/>
        <end position="142"/>
    </location>
</feature>
<feature type="chain" id="PRO_5041350033" evidence="2">
    <location>
        <begin position="19"/>
        <end position="142"/>
    </location>
</feature>
<evidence type="ECO:0000313" key="4">
    <source>
        <dbReference type="Proteomes" id="UP001160519"/>
    </source>
</evidence>
<name>A0AA43TP92_9GAMM</name>
<gene>
    <name evidence="3" type="ORF">PSU93_05275</name>
</gene>
<feature type="signal peptide" evidence="2">
    <location>
        <begin position="1"/>
        <end position="18"/>
    </location>
</feature>
<evidence type="ECO:0000256" key="1">
    <source>
        <dbReference type="SAM" id="MobiDB-lite"/>
    </source>
</evidence>
<dbReference type="Proteomes" id="UP001160519">
    <property type="component" value="Unassembled WGS sequence"/>
</dbReference>
<proteinExistence type="predicted"/>
<keyword evidence="4" id="KW-1185">Reference proteome</keyword>